<reference evidence="1" key="1">
    <citation type="journal article" date="2014" name="Int. J. Syst. Evol. Microbiol.">
        <title>Complete genome sequence of Corynebacterium casei LMG S-19264T (=DSM 44701T), isolated from a smear-ripened cheese.</title>
        <authorList>
            <consortium name="US DOE Joint Genome Institute (JGI-PGF)"/>
            <person name="Walter F."/>
            <person name="Albersmeier A."/>
            <person name="Kalinowski J."/>
            <person name="Ruckert C."/>
        </authorList>
    </citation>
    <scope>NUCLEOTIDE SEQUENCE</scope>
    <source>
        <strain evidence="1">CGMCC 1.10749</strain>
    </source>
</reference>
<sequence>MWQQPLPTTLVGQQRHGVAGERLAAVARRLDAAEVLDEGDIVDLVAEHERLAARLPNLDVVGGCCGTDVRHVAALWGVGA</sequence>
<proteinExistence type="predicted"/>
<dbReference type="InterPro" id="IPR036589">
    <property type="entry name" value="HCY_dom_sf"/>
</dbReference>
<dbReference type="AlphaFoldDB" id="A0A8H9KPG4"/>
<accession>A0A8H9KPG4</accession>
<dbReference type="EMBL" id="BMEA01000001">
    <property type="protein sequence ID" value="GGB69681.1"/>
    <property type="molecule type" value="Genomic_DNA"/>
</dbReference>
<gene>
    <name evidence="1" type="ORF">GCM10011314_06190</name>
</gene>
<dbReference type="Proteomes" id="UP000628079">
    <property type="component" value="Unassembled WGS sequence"/>
</dbReference>
<dbReference type="SUPFAM" id="SSF82282">
    <property type="entry name" value="Homocysteine S-methyltransferase"/>
    <property type="match status" value="1"/>
</dbReference>
<evidence type="ECO:0000313" key="2">
    <source>
        <dbReference type="Proteomes" id="UP000628079"/>
    </source>
</evidence>
<organism evidence="1 2">
    <name type="scientific">Knoellia flava</name>
    <dbReference type="NCBI Taxonomy" id="913969"/>
    <lineage>
        <taxon>Bacteria</taxon>
        <taxon>Bacillati</taxon>
        <taxon>Actinomycetota</taxon>
        <taxon>Actinomycetes</taxon>
        <taxon>Micrococcales</taxon>
        <taxon>Intrasporangiaceae</taxon>
        <taxon>Knoellia</taxon>
    </lineage>
</organism>
<protein>
    <recommendedName>
        <fullName evidence="3">Hcy-binding domain-containing protein</fullName>
    </recommendedName>
</protein>
<comment type="caution">
    <text evidence="1">The sequence shown here is derived from an EMBL/GenBank/DDBJ whole genome shotgun (WGS) entry which is preliminary data.</text>
</comment>
<dbReference type="RefSeq" id="WP_229708466.1">
    <property type="nucleotide sequence ID" value="NZ_BMEA01000001.1"/>
</dbReference>
<evidence type="ECO:0008006" key="3">
    <source>
        <dbReference type="Google" id="ProtNLM"/>
    </source>
</evidence>
<name>A0A8H9KPG4_9MICO</name>
<reference evidence="1" key="2">
    <citation type="submission" date="2020-09" db="EMBL/GenBank/DDBJ databases">
        <authorList>
            <person name="Sun Q."/>
            <person name="Zhou Y."/>
        </authorList>
    </citation>
    <scope>NUCLEOTIDE SEQUENCE</scope>
    <source>
        <strain evidence="1">CGMCC 1.10749</strain>
    </source>
</reference>
<evidence type="ECO:0000313" key="1">
    <source>
        <dbReference type="EMBL" id="GGB69681.1"/>
    </source>
</evidence>